<feature type="region of interest" description="Disordered" evidence="6">
    <location>
        <begin position="221"/>
        <end position="242"/>
    </location>
</feature>
<dbReference type="Proteomes" id="UP000663879">
    <property type="component" value="Unassembled WGS sequence"/>
</dbReference>
<dbReference type="Gene3D" id="2.30.30.140">
    <property type="match status" value="2"/>
</dbReference>
<dbReference type="OrthoDB" id="10265994at2759"/>
<dbReference type="GO" id="GO:0005634">
    <property type="term" value="C:nucleus"/>
    <property type="evidence" value="ECO:0007669"/>
    <property type="project" value="UniProtKB-SubCell"/>
</dbReference>
<evidence type="ECO:0000313" key="8">
    <source>
        <dbReference type="EMBL" id="CAF0735560.1"/>
    </source>
</evidence>
<evidence type="ECO:0000256" key="6">
    <source>
        <dbReference type="SAM" id="MobiDB-lite"/>
    </source>
</evidence>
<keyword evidence="3" id="KW-0175">Coiled coil</keyword>
<dbReference type="GO" id="GO:0000124">
    <property type="term" value="C:SAGA complex"/>
    <property type="evidence" value="ECO:0007669"/>
    <property type="project" value="InterPro"/>
</dbReference>
<reference evidence="8" key="1">
    <citation type="submission" date="2021-02" db="EMBL/GenBank/DDBJ databases">
        <authorList>
            <person name="Nowell W R."/>
        </authorList>
    </citation>
    <scope>NUCLEOTIDE SEQUENCE</scope>
    <source>
        <strain evidence="8">Ploen Becks lab</strain>
    </source>
</reference>
<dbReference type="PANTHER" id="PTHR21539:SF0">
    <property type="entry name" value="SAGA-ASSOCIATED FACTOR 29"/>
    <property type="match status" value="1"/>
</dbReference>
<evidence type="ECO:0000256" key="1">
    <source>
        <dbReference type="ARBA" id="ARBA00004123"/>
    </source>
</evidence>
<dbReference type="EMBL" id="CAJNOC010000263">
    <property type="protein sequence ID" value="CAF0735560.1"/>
    <property type="molecule type" value="Genomic_DNA"/>
</dbReference>
<feature type="domain" description="SGF29 C-terminal" evidence="7">
    <location>
        <begin position="207"/>
        <end position="374"/>
    </location>
</feature>
<dbReference type="InterPro" id="IPR010750">
    <property type="entry name" value="SGF29_tudor-like_dom"/>
</dbReference>
<protein>
    <recommendedName>
        <fullName evidence="7">SGF29 C-terminal domain-containing protein</fullName>
    </recommendedName>
</protein>
<dbReference type="InterPro" id="IPR047288">
    <property type="entry name" value="Tudor_SGF29_rpt1"/>
</dbReference>
<evidence type="ECO:0000256" key="2">
    <source>
        <dbReference type="ARBA" id="ARBA00023015"/>
    </source>
</evidence>
<dbReference type="PANTHER" id="PTHR21539">
    <property type="entry name" value="SAGA-ASSOCIATED FACTOR 29"/>
    <property type="match status" value="1"/>
</dbReference>
<organism evidence="8 9">
    <name type="scientific">Brachionus calyciflorus</name>
    <dbReference type="NCBI Taxonomy" id="104777"/>
    <lineage>
        <taxon>Eukaryota</taxon>
        <taxon>Metazoa</taxon>
        <taxon>Spiralia</taxon>
        <taxon>Gnathifera</taxon>
        <taxon>Rotifera</taxon>
        <taxon>Eurotatoria</taxon>
        <taxon>Monogononta</taxon>
        <taxon>Pseudotrocha</taxon>
        <taxon>Ploima</taxon>
        <taxon>Brachionidae</taxon>
        <taxon>Brachionus</taxon>
    </lineage>
</organism>
<keyword evidence="5" id="KW-0539">Nucleus</keyword>
<evidence type="ECO:0000256" key="5">
    <source>
        <dbReference type="ARBA" id="ARBA00023242"/>
    </source>
</evidence>
<evidence type="ECO:0000313" key="9">
    <source>
        <dbReference type="Proteomes" id="UP000663879"/>
    </source>
</evidence>
<feature type="compositionally biased region" description="Low complexity" evidence="6">
    <location>
        <begin position="221"/>
        <end position="238"/>
    </location>
</feature>
<accession>A0A813N7L0</accession>
<dbReference type="Pfam" id="PF07039">
    <property type="entry name" value="SGF29_Tudor"/>
    <property type="match status" value="1"/>
</dbReference>
<dbReference type="CDD" id="cd20394">
    <property type="entry name" value="Tudor_SGF29_rpt2"/>
    <property type="match status" value="1"/>
</dbReference>
<dbReference type="InterPro" id="IPR047287">
    <property type="entry name" value="Tudor_SGF29_rpt2"/>
</dbReference>
<evidence type="ECO:0000256" key="3">
    <source>
        <dbReference type="ARBA" id="ARBA00023054"/>
    </source>
</evidence>
<dbReference type="AlphaFoldDB" id="A0A813N7L0"/>
<name>A0A813N7L0_9BILA</name>
<comment type="caution">
    <text evidence="8">The sequence shown here is derived from an EMBL/GenBank/DDBJ whole genome shotgun (WGS) entry which is preliminary data.</text>
</comment>
<dbReference type="PROSITE" id="PS51518">
    <property type="entry name" value="SGF29_C"/>
    <property type="match status" value="1"/>
</dbReference>
<evidence type="ECO:0000256" key="4">
    <source>
        <dbReference type="ARBA" id="ARBA00023163"/>
    </source>
</evidence>
<keyword evidence="9" id="KW-1185">Reference proteome</keyword>
<comment type="subcellular location">
    <subcellularLocation>
        <location evidence="1">Nucleus</location>
    </subcellularLocation>
</comment>
<dbReference type="FunFam" id="2.30.30.140:FF:000029">
    <property type="entry name" value="SAGA-associated factor 29 homolog"/>
    <property type="match status" value="1"/>
</dbReference>
<keyword evidence="4" id="KW-0804">Transcription</keyword>
<dbReference type="InterPro" id="IPR037802">
    <property type="entry name" value="SGF29"/>
</dbReference>
<keyword evidence="2" id="KW-0805">Transcription regulation</keyword>
<evidence type="ECO:0000259" key="7">
    <source>
        <dbReference type="PROSITE" id="PS51518"/>
    </source>
</evidence>
<gene>
    <name evidence="8" type="ORF">OXX778_LOCUS3103</name>
</gene>
<sequence length="374" mass="42302">MKGKRGKGAKETSMVNSNVETNPVTFYQDSCSNDTNFSTISNQNQKQNPIFQNESKIRSLLKELQVHVKNCQNQRDKNNPNLLNIEKTHEKLKSEEKVTPFYRKKLKSMYATSLKESENEIRSLRRALDCINQIRLTQNEIRILQHQSFAFSGSKNQQNDQSIKPSLNMRRGVLMSILQQAALTLPLWVGEIGQSAPPLCGSIPPESQYICKQGDKVAAKVKSNSSSSNASTSSSSNGKKNKNLIEEKLEEEEENWILAEVVSFNNSTGKYEVDDVDSEEGHERHVLGKRRIVPLPLWRANPLTDSNAIFPKDSLVLALYPQTTCFYRGIVSESPQTPQEDYLILFEDNTYPEGYSPPLNVPQLYVVADKNSKK</sequence>
<dbReference type="CDD" id="cd20393">
    <property type="entry name" value="Tudor_SGF29_rpt1"/>
    <property type="match status" value="1"/>
</dbReference>
<dbReference type="FunFam" id="2.30.30.140:FF:000026">
    <property type="entry name" value="SAGA-associated factor 29 homolog"/>
    <property type="match status" value="1"/>
</dbReference>
<proteinExistence type="predicted"/>
<dbReference type="GO" id="GO:0140672">
    <property type="term" value="C:ATAC complex"/>
    <property type="evidence" value="ECO:0007669"/>
    <property type="project" value="UniProtKB-ARBA"/>
</dbReference>